<accession>A0AAV6U8B7</accession>
<protein>
    <submittedName>
        <fullName evidence="1">Uncharacterized protein</fullName>
    </submittedName>
</protein>
<proteinExistence type="predicted"/>
<dbReference type="Proteomes" id="UP000827092">
    <property type="component" value="Unassembled WGS sequence"/>
</dbReference>
<gene>
    <name evidence="1" type="ORF">JTE90_018196</name>
</gene>
<dbReference type="EMBL" id="JAFNEN010000559">
    <property type="protein sequence ID" value="KAG8180577.1"/>
    <property type="molecule type" value="Genomic_DNA"/>
</dbReference>
<evidence type="ECO:0000313" key="1">
    <source>
        <dbReference type="EMBL" id="KAG8180577.1"/>
    </source>
</evidence>
<evidence type="ECO:0000313" key="2">
    <source>
        <dbReference type="Proteomes" id="UP000827092"/>
    </source>
</evidence>
<dbReference type="AlphaFoldDB" id="A0AAV6U8B7"/>
<comment type="caution">
    <text evidence="1">The sequence shown here is derived from an EMBL/GenBank/DDBJ whole genome shotgun (WGS) entry which is preliminary data.</text>
</comment>
<keyword evidence="2" id="KW-1185">Reference proteome</keyword>
<reference evidence="1 2" key="1">
    <citation type="journal article" date="2022" name="Nat. Ecol. Evol.">
        <title>A masculinizing supergene underlies an exaggerated male reproductive morph in a spider.</title>
        <authorList>
            <person name="Hendrickx F."/>
            <person name="De Corte Z."/>
            <person name="Sonet G."/>
            <person name="Van Belleghem S.M."/>
            <person name="Kostlbacher S."/>
            <person name="Vangestel C."/>
        </authorList>
    </citation>
    <scope>NUCLEOTIDE SEQUENCE [LARGE SCALE GENOMIC DNA]</scope>
    <source>
        <strain evidence="1">W744_W776</strain>
    </source>
</reference>
<name>A0AAV6U8B7_9ARAC</name>
<organism evidence="1 2">
    <name type="scientific">Oedothorax gibbosus</name>
    <dbReference type="NCBI Taxonomy" id="931172"/>
    <lineage>
        <taxon>Eukaryota</taxon>
        <taxon>Metazoa</taxon>
        <taxon>Ecdysozoa</taxon>
        <taxon>Arthropoda</taxon>
        <taxon>Chelicerata</taxon>
        <taxon>Arachnida</taxon>
        <taxon>Araneae</taxon>
        <taxon>Araneomorphae</taxon>
        <taxon>Entelegynae</taxon>
        <taxon>Araneoidea</taxon>
        <taxon>Linyphiidae</taxon>
        <taxon>Erigoninae</taxon>
        <taxon>Oedothorax</taxon>
    </lineage>
</organism>
<sequence>MILIKECSKREPNPDILSQKMDKTYYLRRVDIVSSRLKLAEFKEKWSMLFSPMQLRKEDANTFSKCMKNVDETDGVLSPHAVLVQEKDSTWSIMGENVLLLSNLDFPSCI</sequence>